<reference evidence="2" key="1">
    <citation type="journal article" date="2023" name="Nat. Microbiol.">
        <title>Babesia duncani multi-omics identifies virulence factors and drug targets.</title>
        <authorList>
            <person name="Singh P."/>
            <person name="Lonardi S."/>
            <person name="Liang Q."/>
            <person name="Vydyam P."/>
            <person name="Khabirova E."/>
            <person name="Fang T."/>
            <person name="Gihaz S."/>
            <person name="Thekkiniath J."/>
            <person name="Munshi M."/>
            <person name="Abel S."/>
            <person name="Ciampossin L."/>
            <person name="Batugedara G."/>
            <person name="Gupta M."/>
            <person name="Lu X.M."/>
            <person name="Lenz T."/>
            <person name="Chakravarty S."/>
            <person name="Cornillot E."/>
            <person name="Hu Y."/>
            <person name="Ma W."/>
            <person name="Gonzalez L.M."/>
            <person name="Sanchez S."/>
            <person name="Estrada K."/>
            <person name="Sanchez-Flores A."/>
            <person name="Montero E."/>
            <person name="Harb O.S."/>
            <person name="Le Roch K.G."/>
            <person name="Mamoun C.B."/>
        </authorList>
    </citation>
    <scope>NUCLEOTIDE SEQUENCE</scope>
    <source>
        <strain evidence="2">WA1</strain>
    </source>
</reference>
<evidence type="ECO:0000313" key="3">
    <source>
        <dbReference type="Proteomes" id="UP001214638"/>
    </source>
</evidence>
<keyword evidence="3" id="KW-1185">Reference proteome</keyword>
<keyword evidence="1" id="KW-1133">Transmembrane helix</keyword>
<keyword evidence="1" id="KW-0472">Membrane</keyword>
<comment type="caution">
    <text evidence="2">The sequence shown here is derived from an EMBL/GenBank/DDBJ whole genome shotgun (WGS) entry which is preliminary data.</text>
</comment>
<evidence type="ECO:0000256" key="1">
    <source>
        <dbReference type="SAM" id="Phobius"/>
    </source>
</evidence>
<gene>
    <name evidence="2" type="ORF">BdWA1_003250</name>
</gene>
<evidence type="ECO:0000313" key="2">
    <source>
        <dbReference type="EMBL" id="KAK2195573.1"/>
    </source>
</evidence>
<keyword evidence="1" id="KW-0812">Transmembrane</keyword>
<dbReference type="EMBL" id="JALLKP010000004">
    <property type="protein sequence ID" value="KAK2195573.1"/>
    <property type="molecule type" value="Genomic_DNA"/>
</dbReference>
<accession>A0AAD9PIS6</accession>
<feature type="transmembrane region" description="Helical" evidence="1">
    <location>
        <begin position="50"/>
        <end position="76"/>
    </location>
</feature>
<dbReference type="AlphaFoldDB" id="A0AAD9PIS6"/>
<protein>
    <submittedName>
        <fullName evidence="2">Uncharacterized protein</fullName>
    </submittedName>
</protein>
<proteinExistence type="predicted"/>
<sequence length="134" mass="14871">MATAPLMEAPIHLGFVAVNIAHLYISTALEMAACYLHIWSRDFANAFLSFILGGITMRYLSTGDLVLIPIAMAFVWNTPSEPLNSYLPKVYYSDPLSVGGRAWIPFSGNPTQFFTQNSQDMEQHLGPVKIMTEV</sequence>
<dbReference type="Proteomes" id="UP001214638">
    <property type="component" value="Unassembled WGS sequence"/>
</dbReference>
<dbReference type="KEGG" id="bdw:94337547"/>
<dbReference type="RefSeq" id="XP_067802416.1">
    <property type="nucleotide sequence ID" value="XM_067948265.1"/>
</dbReference>
<name>A0AAD9PIS6_9APIC</name>
<organism evidence="2 3">
    <name type="scientific">Babesia duncani</name>
    <dbReference type="NCBI Taxonomy" id="323732"/>
    <lineage>
        <taxon>Eukaryota</taxon>
        <taxon>Sar</taxon>
        <taxon>Alveolata</taxon>
        <taxon>Apicomplexa</taxon>
        <taxon>Aconoidasida</taxon>
        <taxon>Piroplasmida</taxon>
        <taxon>Babesiidae</taxon>
        <taxon>Babesia</taxon>
    </lineage>
</organism>
<dbReference type="GeneID" id="94337547"/>
<feature type="transmembrane region" description="Helical" evidence="1">
    <location>
        <begin position="12"/>
        <end position="38"/>
    </location>
</feature>